<accession>A0A2M8NZY6</accession>
<organism evidence="1 2">
    <name type="scientific">Candidatus Thermofonsia Clade 1 bacterium</name>
    <dbReference type="NCBI Taxonomy" id="2364210"/>
    <lineage>
        <taxon>Bacteria</taxon>
        <taxon>Bacillati</taxon>
        <taxon>Chloroflexota</taxon>
        <taxon>Candidatus Thermofontia</taxon>
        <taxon>Candidatus Thermofonsia Clade 1</taxon>
    </lineage>
</organism>
<name>A0A2M8NZY6_9CHLR</name>
<reference evidence="1 2" key="1">
    <citation type="submission" date="2017-11" db="EMBL/GenBank/DDBJ databases">
        <title>Evolution of Phototrophy in the Chloroflexi Phylum Driven by Horizontal Gene Transfer.</title>
        <authorList>
            <person name="Ward L.M."/>
            <person name="Hemp J."/>
            <person name="Shih P.M."/>
            <person name="Mcglynn S.E."/>
            <person name="Fischer W."/>
        </authorList>
    </citation>
    <scope>NUCLEOTIDE SEQUENCE [LARGE SCALE GENOMIC DNA]</scope>
    <source>
        <strain evidence="1">CP2_2F</strain>
    </source>
</reference>
<evidence type="ECO:0000313" key="1">
    <source>
        <dbReference type="EMBL" id="PJF30862.1"/>
    </source>
</evidence>
<dbReference type="AlphaFoldDB" id="A0A2M8NZY6"/>
<comment type="caution">
    <text evidence="1">The sequence shown here is derived from an EMBL/GenBank/DDBJ whole genome shotgun (WGS) entry which is preliminary data.</text>
</comment>
<dbReference type="EMBL" id="PGTK01000006">
    <property type="protein sequence ID" value="PJF30862.1"/>
    <property type="molecule type" value="Genomic_DNA"/>
</dbReference>
<sequence>MPNILQLWQISPEELTEIIDENPSLRGFLIGYISEYKLRHLIKSHPDVQSIHKPDDHDRSVKGNLIVQYRGHTFILEVKSLQKNSIYLSGDRLFGTVQVDASDKRTVRFA</sequence>
<dbReference type="Proteomes" id="UP000228921">
    <property type="component" value="Unassembled WGS sequence"/>
</dbReference>
<gene>
    <name evidence="1" type="ORF">CUN51_06665</name>
</gene>
<proteinExistence type="predicted"/>
<evidence type="ECO:0000313" key="2">
    <source>
        <dbReference type="Proteomes" id="UP000228921"/>
    </source>
</evidence>
<protein>
    <submittedName>
        <fullName evidence="1">Uncharacterized protein</fullName>
    </submittedName>
</protein>